<reference evidence="1 3" key="1">
    <citation type="submission" date="2018-08" db="EMBL/GenBank/DDBJ databases">
        <title>Neisseria zalophi ATCC BAA-2455 complete genome.</title>
        <authorList>
            <person name="Veseli I.A."/>
            <person name="Buttler R."/>
            <person name="Mascarenhas dos Santos A.C."/>
            <person name="Pombert J.-F."/>
        </authorList>
    </citation>
    <scope>NUCLEOTIDE SEQUENCE [LARGE SCALE GENOMIC DNA]</scope>
    <source>
        <strain evidence="1 3">ATCC BAA-2455</strain>
    </source>
</reference>
<gene>
    <name evidence="1" type="ORF">D0T92_02395</name>
    <name evidence="2" type="ORF">D0T92_08200</name>
</gene>
<name>A0A5J6PXB7_9NEIS</name>
<keyword evidence="3" id="KW-1185">Reference proteome</keyword>
<evidence type="ECO:0000313" key="3">
    <source>
        <dbReference type="Proteomes" id="UP000325713"/>
    </source>
</evidence>
<evidence type="ECO:0000313" key="2">
    <source>
        <dbReference type="EMBL" id="QEY26512.1"/>
    </source>
</evidence>
<dbReference type="EMBL" id="CP031700">
    <property type="protein sequence ID" value="QEY25497.1"/>
    <property type="molecule type" value="Genomic_DNA"/>
</dbReference>
<dbReference type="KEGG" id="nzl:D0T92_08200"/>
<dbReference type="KEGG" id="nzl:D0T92_02395"/>
<evidence type="ECO:0000313" key="1">
    <source>
        <dbReference type="EMBL" id="QEY25497.1"/>
    </source>
</evidence>
<dbReference type="EMBL" id="CP031700">
    <property type="protein sequence ID" value="QEY26512.1"/>
    <property type="molecule type" value="Genomic_DNA"/>
</dbReference>
<dbReference type="Proteomes" id="UP000325713">
    <property type="component" value="Chromosome"/>
</dbReference>
<proteinExistence type="predicted"/>
<sequence>MEAARKYRIKPNPDRFGGGWNLQLIQAGRIIKTHTEPHNKYPQGFEFDGKKHYDLSFLACKLNGETWVSDGGMPV</sequence>
<accession>A0A5J6PXB7</accession>
<dbReference type="RefSeq" id="WP_151049862.1">
    <property type="nucleotide sequence ID" value="NZ_CP031700.1"/>
</dbReference>
<organism evidence="1 3">
    <name type="scientific">Neisseria zalophi</name>
    <dbReference type="NCBI Taxonomy" id="640030"/>
    <lineage>
        <taxon>Bacteria</taxon>
        <taxon>Pseudomonadati</taxon>
        <taxon>Pseudomonadota</taxon>
        <taxon>Betaproteobacteria</taxon>
        <taxon>Neisseriales</taxon>
        <taxon>Neisseriaceae</taxon>
        <taxon>Neisseria</taxon>
    </lineage>
</organism>
<dbReference type="OrthoDB" id="9103522at2"/>
<dbReference type="AlphaFoldDB" id="A0A5J6PXB7"/>
<protein>
    <submittedName>
        <fullName evidence="1">Uncharacterized protein</fullName>
    </submittedName>
</protein>